<evidence type="ECO:0000313" key="3">
    <source>
        <dbReference type="Proteomes" id="UP000321571"/>
    </source>
</evidence>
<feature type="transmembrane region" description="Helical" evidence="1">
    <location>
        <begin position="182"/>
        <end position="201"/>
    </location>
</feature>
<comment type="caution">
    <text evidence="2">The sequence shown here is derived from an EMBL/GenBank/DDBJ whole genome shotgun (WGS) entry which is preliminary data.</text>
</comment>
<dbReference type="AlphaFoldDB" id="A0A5C8NFG4"/>
<dbReference type="RefSeq" id="WP_147687537.1">
    <property type="nucleotide sequence ID" value="NZ_VDUX01000008.1"/>
</dbReference>
<proteinExistence type="predicted"/>
<evidence type="ECO:0008006" key="4">
    <source>
        <dbReference type="Google" id="ProtNLM"/>
    </source>
</evidence>
<keyword evidence="3" id="KW-1185">Reference proteome</keyword>
<accession>A0A5C8NFG4</accession>
<keyword evidence="1" id="KW-0472">Membrane</keyword>
<keyword evidence="1" id="KW-0812">Transmembrane</keyword>
<name>A0A5C8NFG4_9ACTN</name>
<sequence length="604" mass="67191">MTRVDEFTSFYTSTSASTLRATYALCGDRQVAFEATVDAYRRAWRDWTKIRDHRPLAWVRNEAWRLTALSRGTHPLRRKHEEDADVELLEALGDMPIDDRRLIVLLTLGQTDLVEASREVGVPAEHGMETVTTALDVLEKRLGQPLEQLEERMHALGTVTRQMQMPPAETIRHRAQIGQRRNTLLLVAAAVALVLGGGFLVTDGDALASRADLPHRQKIGDEGPDVVLEAQKIGTDDLLTSAQVKKLDPARTWRVVDTNDDLEDKTPYATCPTKRFANSDPLKAYVRTYEVKGGTNERVAQAIEVSRSTDEADDAFRRLVRWYSDCEHPRVQLVGSYVVKRPFGDFRILRLRSYRSPERTFTVGFSHSGTVASTVVHEVDGATGPEIETFAQTLNDSVARVCKESGGRCSDDIEVLSANPPRTSEAPQFLGIVDLPPIADIDKVWAGVDSPERGINPAATQCDRASFKSKDVRRSQSRVFVIPEARELPQEFGVAETVGQFRSVTTAKKFVAKITDRVKKCEDDSLSARVDQKMSVTSGEAKGTVWRVGLEVTKKSRIYYRVALVRRGADVAQVTFTPAGSYDISQKVFSTLAARAGQRLVYMP</sequence>
<gene>
    <name evidence="2" type="ORF">FHP06_14580</name>
</gene>
<keyword evidence="1" id="KW-1133">Transmembrane helix</keyword>
<dbReference type="EMBL" id="VDUX01000008">
    <property type="protein sequence ID" value="TXL57268.1"/>
    <property type="molecule type" value="Genomic_DNA"/>
</dbReference>
<organism evidence="2 3">
    <name type="scientific">Aeromicrobium terrae</name>
    <dbReference type="NCBI Taxonomy" id="2498846"/>
    <lineage>
        <taxon>Bacteria</taxon>
        <taxon>Bacillati</taxon>
        <taxon>Actinomycetota</taxon>
        <taxon>Actinomycetes</taxon>
        <taxon>Propionibacteriales</taxon>
        <taxon>Nocardioidaceae</taxon>
        <taxon>Aeromicrobium</taxon>
    </lineage>
</organism>
<reference evidence="2 3" key="1">
    <citation type="submission" date="2019-06" db="EMBL/GenBank/DDBJ databases">
        <title>Aeromicrobium sp. nov., isolated from a maize field.</title>
        <authorList>
            <person name="Lin S.-Y."/>
            <person name="Tsai C.-F."/>
            <person name="Young C.-C."/>
        </authorList>
    </citation>
    <scope>NUCLEOTIDE SEQUENCE [LARGE SCALE GENOMIC DNA]</scope>
    <source>
        <strain evidence="2 3">CC-CFT486</strain>
    </source>
</reference>
<evidence type="ECO:0000256" key="1">
    <source>
        <dbReference type="SAM" id="Phobius"/>
    </source>
</evidence>
<dbReference type="OrthoDB" id="3765654at2"/>
<dbReference type="Proteomes" id="UP000321571">
    <property type="component" value="Unassembled WGS sequence"/>
</dbReference>
<evidence type="ECO:0000313" key="2">
    <source>
        <dbReference type="EMBL" id="TXL57268.1"/>
    </source>
</evidence>
<protein>
    <recommendedName>
        <fullName evidence="4">RNA polymerase sigma factor 70 region 4 type 2 domain-containing protein</fullName>
    </recommendedName>
</protein>